<evidence type="ECO:0000256" key="3">
    <source>
        <dbReference type="ARBA" id="ARBA00022448"/>
    </source>
</evidence>
<dbReference type="InterPro" id="IPR000540">
    <property type="entry name" value="Flag_MotA_CS"/>
</dbReference>
<gene>
    <name evidence="10" type="ORF">GHK86_14115</name>
</gene>
<comment type="subcellular location">
    <subcellularLocation>
        <location evidence="1">Cell membrane</location>
        <topology evidence="1">Multi-pass membrane protein</topology>
    </subcellularLocation>
</comment>
<dbReference type="Proteomes" id="UP000437736">
    <property type="component" value="Unassembled WGS sequence"/>
</dbReference>
<evidence type="ECO:0000256" key="8">
    <source>
        <dbReference type="SAM" id="Phobius"/>
    </source>
</evidence>
<evidence type="ECO:0000256" key="1">
    <source>
        <dbReference type="ARBA" id="ARBA00004651"/>
    </source>
</evidence>
<keyword evidence="11" id="KW-1185">Reference proteome</keyword>
<keyword evidence="10" id="KW-0966">Cell projection</keyword>
<name>A0ABW9QZJ1_9ACTN</name>
<keyword evidence="7 8" id="KW-0472">Membrane</keyword>
<proteinExistence type="inferred from homology"/>
<keyword evidence="5 8" id="KW-0812">Transmembrane</keyword>
<evidence type="ECO:0000259" key="9">
    <source>
        <dbReference type="Pfam" id="PF01618"/>
    </source>
</evidence>
<feature type="transmembrane region" description="Helical" evidence="8">
    <location>
        <begin position="28"/>
        <end position="54"/>
    </location>
</feature>
<evidence type="ECO:0000256" key="6">
    <source>
        <dbReference type="ARBA" id="ARBA00022989"/>
    </source>
</evidence>
<dbReference type="InterPro" id="IPR047055">
    <property type="entry name" value="MotA-like"/>
</dbReference>
<dbReference type="PANTHER" id="PTHR30433">
    <property type="entry name" value="CHEMOTAXIS PROTEIN MOTA"/>
    <property type="match status" value="1"/>
</dbReference>
<keyword evidence="6 8" id="KW-1133">Transmembrane helix</keyword>
<sequence>MDPGSLIGIGLALFAIFASLVMDGGNPAALIAPSALLLTFGGTLGVGMASAAFADAKRLPKLIKHALLSPPIEPDGAVGALVGFAEKARHSGLLTLEEEAKATDDPFLRKGIEMVVDGTDPEEIRDVLEADITSMRSRHKAGAKFFSDMGGFAPTLGIIGTVLGLIHVLQNLSTPGKLGPMIAAAFTATLWGVLQANVFWLPIANKLRRSSELEIQRMELLLEGILSIQAGASPRLVEQRLLAFLEPARREAVSQSRAAAA</sequence>
<dbReference type="PROSITE" id="PS01307">
    <property type="entry name" value="MOTA"/>
    <property type="match status" value="1"/>
</dbReference>
<protein>
    <submittedName>
        <fullName evidence="10">Flagellar motor protein</fullName>
    </submittedName>
</protein>
<dbReference type="EMBL" id="WJHE01000745">
    <property type="protein sequence ID" value="MST33848.1"/>
    <property type="molecule type" value="Genomic_DNA"/>
</dbReference>
<dbReference type="NCBIfam" id="NF006583">
    <property type="entry name" value="PRK09109.1"/>
    <property type="match status" value="1"/>
</dbReference>
<dbReference type="PANTHER" id="PTHR30433:SF3">
    <property type="entry name" value="MOTILITY PROTEIN A"/>
    <property type="match status" value="1"/>
</dbReference>
<evidence type="ECO:0000256" key="2">
    <source>
        <dbReference type="ARBA" id="ARBA00008038"/>
    </source>
</evidence>
<accession>A0ABW9QZJ1</accession>
<keyword evidence="10" id="KW-0969">Cilium</keyword>
<reference evidence="10 11" key="1">
    <citation type="submission" date="2019-11" db="EMBL/GenBank/DDBJ databases">
        <title>Acidiferrimicrobium australis gen. nov., sp. nov., an acidophilic and obligately heterotrophic, member of the Actinobacteria that catalyses dissimilatory oxido- reduction of iron isolated from metal-rich acidic water in Chile.</title>
        <authorList>
            <person name="Gonzalez D."/>
            <person name="Huber K."/>
            <person name="Hedrich S."/>
            <person name="Rojas-Villalobos C."/>
            <person name="Quatrini R."/>
            <person name="Dinamarca M.A."/>
            <person name="Schwarz A."/>
            <person name="Canales C."/>
            <person name="Nancucheo I."/>
        </authorList>
    </citation>
    <scope>NUCLEOTIDE SEQUENCE [LARGE SCALE GENOMIC DNA]</scope>
    <source>
        <strain evidence="10 11">USS-CCA1</strain>
    </source>
</reference>
<evidence type="ECO:0000313" key="11">
    <source>
        <dbReference type="Proteomes" id="UP000437736"/>
    </source>
</evidence>
<evidence type="ECO:0000256" key="5">
    <source>
        <dbReference type="ARBA" id="ARBA00022692"/>
    </source>
</evidence>
<dbReference type="Pfam" id="PF01618">
    <property type="entry name" value="MotA_ExbB"/>
    <property type="match status" value="1"/>
</dbReference>
<feature type="transmembrane region" description="Helical" evidence="8">
    <location>
        <begin position="181"/>
        <end position="201"/>
    </location>
</feature>
<organism evidence="10 11">
    <name type="scientific">Acidiferrimicrobium australe</name>
    <dbReference type="NCBI Taxonomy" id="2664430"/>
    <lineage>
        <taxon>Bacteria</taxon>
        <taxon>Bacillati</taxon>
        <taxon>Actinomycetota</taxon>
        <taxon>Acidimicrobiia</taxon>
        <taxon>Acidimicrobiales</taxon>
        <taxon>Acidimicrobiaceae</taxon>
        <taxon>Acidiferrimicrobium</taxon>
    </lineage>
</organism>
<evidence type="ECO:0000256" key="4">
    <source>
        <dbReference type="ARBA" id="ARBA00022475"/>
    </source>
</evidence>
<comment type="similarity">
    <text evidence="2">Belongs to the MotA family.</text>
</comment>
<dbReference type="InterPro" id="IPR002898">
    <property type="entry name" value="MotA_ExbB_proton_chnl"/>
</dbReference>
<evidence type="ECO:0000256" key="7">
    <source>
        <dbReference type="ARBA" id="ARBA00023136"/>
    </source>
</evidence>
<keyword evidence="4" id="KW-1003">Cell membrane</keyword>
<comment type="caution">
    <text evidence="10">The sequence shown here is derived from an EMBL/GenBank/DDBJ whole genome shotgun (WGS) entry which is preliminary data.</text>
</comment>
<evidence type="ECO:0000313" key="10">
    <source>
        <dbReference type="EMBL" id="MST33848.1"/>
    </source>
</evidence>
<feature type="transmembrane region" description="Helical" evidence="8">
    <location>
        <begin position="145"/>
        <end position="169"/>
    </location>
</feature>
<keyword evidence="3" id="KW-0813">Transport</keyword>
<keyword evidence="10" id="KW-0282">Flagellum</keyword>
<feature type="domain" description="MotA/TolQ/ExbB proton channel" evidence="9">
    <location>
        <begin position="100"/>
        <end position="219"/>
    </location>
</feature>